<comment type="caution">
    <text evidence="1">The sequence shown here is derived from an EMBL/GenBank/DDBJ whole genome shotgun (WGS) entry which is preliminary data.</text>
</comment>
<dbReference type="EMBL" id="JACIJS010000005">
    <property type="protein sequence ID" value="MBB5515913.1"/>
    <property type="molecule type" value="Genomic_DNA"/>
</dbReference>
<evidence type="ECO:0000313" key="1">
    <source>
        <dbReference type="EMBL" id="MBB5515913.1"/>
    </source>
</evidence>
<sequence length="135" mass="14368">MVEVTAPCAASDLLDRLSILDLKRTRLRSDQDRALAGSAYQRLALARDAQLPDLSAAAEAIDALHQSNGLLWDLEEEMRRAHSGGTDAQIAALSRRIVAGNAQRARAKRRIDTILGSALVEVKDYTTGAGGSSGA</sequence>
<keyword evidence="2" id="KW-1185">Reference proteome</keyword>
<dbReference type="AlphaFoldDB" id="A0A840WPA8"/>
<proteinExistence type="predicted"/>
<dbReference type="InterPro" id="IPR046163">
    <property type="entry name" value="DUF6165"/>
</dbReference>
<name>A0A840WPA8_9RHOB</name>
<dbReference type="Pfam" id="PF19662">
    <property type="entry name" value="DUF6165"/>
    <property type="match status" value="1"/>
</dbReference>
<dbReference type="RefSeq" id="WP_184011024.1">
    <property type="nucleotide sequence ID" value="NZ_JACIJS010000005.1"/>
</dbReference>
<evidence type="ECO:0000313" key="2">
    <source>
        <dbReference type="Proteomes" id="UP000553766"/>
    </source>
</evidence>
<protein>
    <submittedName>
        <fullName evidence="1">Uncharacterized protein</fullName>
    </submittedName>
</protein>
<organism evidence="1 2">
    <name type="scientific">Rubricella aquisinus</name>
    <dbReference type="NCBI Taxonomy" id="2028108"/>
    <lineage>
        <taxon>Bacteria</taxon>
        <taxon>Pseudomonadati</taxon>
        <taxon>Pseudomonadota</taxon>
        <taxon>Alphaproteobacteria</taxon>
        <taxon>Rhodobacterales</taxon>
        <taxon>Paracoccaceae</taxon>
        <taxon>Rubricella</taxon>
    </lineage>
</organism>
<dbReference type="Proteomes" id="UP000553766">
    <property type="component" value="Unassembled WGS sequence"/>
</dbReference>
<accession>A0A840WPA8</accession>
<reference evidence="1 2" key="1">
    <citation type="submission" date="2020-08" db="EMBL/GenBank/DDBJ databases">
        <title>Genomic Encyclopedia of Type Strains, Phase IV (KMG-IV): sequencing the most valuable type-strain genomes for metagenomic binning, comparative biology and taxonomic classification.</title>
        <authorList>
            <person name="Goeker M."/>
        </authorList>
    </citation>
    <scope>NUCLEOTIDE SEQUENCE [LARGE SCALE GENOMIC DNA]</scope>
    <source>
        <strain evidence="1 2">DSM 103377</strain>
    </source>
</reference>
<gene>
    <name evidence="1" type="ORF">FHS89_001933</name>
</gene>